<gene>
    <name evidence="5" type="ORF">A1O5_08407</name>
</gene>
<dbReference type="PANTHER" id="PTHR24198:SF165">
    <property type="entry name" value="ANKYRIN REPEAT-CONTAINING PROTEIN-RELATED"/>
    <property type="match status" value="1"/>
</dbReference>
<evidence type="ECO:0000256" key="1">
    <source>
        <dbReference type="ARBA" id="ARBA00022737"/>
    </source>
</evidence>
<dbReference type="SUPFAM" id="SSF48403">
    <property type="entry name" value="Ankyrin repeat"/>
    <property type="match status" value="2"/>
</dbReference>
<dbReference type="OrthoDB" id="4160849at2759"/>
<dbReference type="Pfam" id="PF12796">
    <property type="entry name" value="Ank_2"/>
    <property type="match status" value="4"/>
</dbReference>
<evidence type="ECO:0000313" key="5">
    <source>
        <dbReference type="EMBL" id="EXJ68613.1"/>
    </source>
</evidence>
<feature type="repeat" description="ANK" evidence="3">
    <location>
        <begin position="19"/>
        <end position="51"/>
    </location>
</feature>
<feature type="repeat" description="ANK" evidence="3">
    <location>
        <begin position="445"/>
        <end position="477"/>
    </location>
</feature>
<feature type="repeat" description="ANK" evidence="3">
    <location>
        <begin position="123"/>
        <end position="155"/>
    </location>
</feature>
<dbReference type="STRING" id="1182543.W9WL24"/>
<dbReference type="eggNOG" id="KOG4177">
    <property type="taxonomic scope" value="Eukaryota"/>
</dbReference>
<dbReference type="SMART" id="SM00248">
    <property type="entry name" value="ANK"/>
    <property type="match status" value="15"/>
</dbReference>
<reference evidence="5 6" key="1">
    <citation type="submission" date="2013-03" db="EMBL/GenBank/DDBJ databases">
        <title>The Genome Sequence of Cladophialophora psammophila CBS 110553.</title>
        <authorList>
            <consortium name="The Broad Institute Genomics Platform"/>
            <person name="Cuomo C."/>
            <person name="de Hoog S."/>
            <person name="Gorbushina A."/>
            <person name="Walker B."/>
            <person name="Young S.K."/>
            <person name="Zeng Q."/>
            <person name="Gargeya S."/>
            <person name="Fitzgerald M."/>
            <person name="Haas B."/>
            <person name="Abouelleil A."/>
            <person name="Allen A.W."/>
            <person name="Alvarado L."/>
            <person name="Arachchi H.M."/>
            <person name="Berlin A.M."/>
            <person name="Chapman S.B."/>
            <person name="Gainer-Dewar J."/>
            <person name="Goldberg J."/>
            <person name="Griggs A."/>
            <person name="Gujja S."/>
            <person name="Hansen M."/>
            <person name="Howarth C."/>
            <person name="Imamovic A."/>
            <person name="Ireland A."/>
            <person name="Larimer J."/>
            <person name="McCowan C."/>
            <person name="Murphy C."/>
            <person name="Pearson M."/>
            <person name="Poon T.W."/>
            <person name="Priest M."/>
            <person name="Roberts A."/>
            <person name="Saif S."/>
            <person name="Shea T."/>
            <person name="Sisk P."/>
            <person name="Sykes S."/>
            <person name="Wortman J."/>
            <person name="Nusbaum C."/>
            <person name="Birren B."/>
        </authorList>
    </citation>
    <scope>NUCLEOTIDE SEQUENCE [LARGE SCALE GENOMIC DNA]</scope>
    <source>
        <strain evidence="5 6">CBS 110553</strain>
    </source>
</reference>
<feature type="repeat" description="ANK" evidence="3">
    <location>
        <begin position="552"/>
        <end position="586"/>
    </location>
</feature>
<name>W9WL24_9EURO</name>
<dbReference type="PRINTS" id="PR01415">
    <property type="entry name" value="ANKYRIN"/>
</dbReference>
<dbReference type="PANTHER" id="PTHR24198">
    <property type="entry name" value="ANKYRIN REPEAT AND PROTEIN KINASE DOMAIN-CONTAINING PROTEIN"/>
    <property type="match status" value="1"/>
</dbReference>
<dbReference type="PROSITE" id="PS50088">
    <property type="entry name" value="ANK_REPEAT"/>
    <property type="match status" value="7"/>
</dbReference>
<dbReference type="Gene3D" id="1.25.40.20">
    <property type="entry name" value="Ankyrin repeat-containing domain"/>
    <property type="match status" value="5"/>
</dbReference>
<evidence type="ECO:0000256" key="3">
    <source>
        <dbReference type="PROSITE-ProRule" id="PRU00023"/>
    </source>
</evidence>
<feature type="repeat" description="ANK" evidence="3">
    <location>
        <begin position="519"/>
        <end position="551"/>
    </location>
</feature>
<dbReference type="AlphaFoldDB" id="W9WL24"/>
<dbReference type="Proteomes" id="UP000019471">
    <property type="component" value="Unassembled WGS sequence"/>
</dbReference>
<feature type="repeat" description="ANK" evidence="3">
    <location>
        <begin position="57"/>
        <end position="89"/>
    </location>
</feature>
<feature type="region of interest" description="Disordered" evidence="4">
    <location>
        <begin position="641"/>
        <end position="660"/>
    </location>
</feature>
<evidence type="ECO:0000256" key="2">
    <source>
        <dbReference type="ARBA" id="ARBA00023043"/>
    </source>
</evidence>
<protein>
    <submittedName>
        <fullName evidence="5">Uncharacterized protein</fullName>
    </submittedName>
</protein>
<evidence type="ECO:0000313" key="6">
    <source>
        <dbReference type="Proteomes" id="UP000019471"/>
    </source>
</evidence>
<proteinExistence type="predicted"/>
<dbReference type="RefSeq" id="XP_007747179.1">
    <property type="nucleotide sequence ID" value="XM_007748989.1"/>
</dbReference>
<dbReference type="HOGENOM" id="CLU_366147_0_0_1"/>
<comment type="caution">
    <text evidence="5">The sequence shown here is derived from an EMBL/GenBank/DDBJ whole genome shotgun (WGS) entry which is preliminary data.</text>
</comment>
<organism evidence="5 6">
    <name type="scientific">Cladophialophora psammophila CBS 110553</name>
    <dbReference type="NCBI Taxonomy" id="1182543"/>
    <lineage>
        <taxon>Eukaryota</taxon>
        <taxon>Fungi</taxon>
        <taxon>Dikarya</taxon>
        <taxon>Ascomycota</taxon>
        <taxon>Pezizomycotina</taxon>
        <taxon>Eurotiomycetes</taxon>
        <taxon>Chaetothyriomycetidae</taxon>
        <taxon>Chaetothyriales</taxon>
        <taxon>Herpotrichiellaceae</taxon>
        <taxon>Cladophialophora</taxon>
    </lineage>
</organism>
<evidence type="ECO:0000256" key="4">
    <source>
        <dbReference type="SAM" id="MobiDB-lite"/>
    </source>
</evidence>
<keyword evidence="2 3" id="KW-0040">ANK repeat</keyword>
<feature type="repeat" description="ANK" evidence="3">
    <location>
        <begin position="369"/>
        <end position="401"/>
    </location>
</feature>
<keyword evidence="6" id="KW-1185">Reference proteome</keyword>
<dbReference type="GeneID" id="19193106"/>
<sequence length="660" mass="72489">MGVKAGHGKSVDLDIRDVDGKTPLILAVEYGHPEIVEYLLLHKANPQEEDHPRHPGLTRSPVIWAVEKGRSEILRSLLRHGANANGKKPDTWGVPMDLAVGKWDKDAVGILLEHGADPNIALHSETLLERAINENDVHIARLLLHHGADIRAVGSFRLRQALQHGPMLEVVNFKPPVSVRLLDSALLMDSLELLQTVLEHFGDKAKQVIDEEKLLHKAAALGFRQHVLSLLKLGANIEAAAMLNNCLHRDGSKCYCLGTGLECTALHVAIAHGHSAIAGDLFEKGCSHMNVRLHESSDSPHIRQTTMLHVAAKYSQPMVDMVIQFGADLEAVDEMGCAPLHYAATGARSLETINMFSENPAFVRMKDHNGLTPLHIVSGRSWAEAVKHLLERGAEADAVDNDGRTALHLALNSTNKVSRYSRKDTRTIRYLCLNGPAQVNMKDKRSLTPLHIASGHSWAEAVELLLEQGAEVDAVDVDGRTALHLAANSHVNRHEHFDTRTIDLLSLDNRTQVRMRDKQGLTPLHLAASLGRTRAVELLLRRGAEVDAVDNNDQTPLHWALQSGSVSPRLAEMLIKAGADVNAKNRLGQSALHLLGMRMRAPGSSYRLMELFSIFVNHGTDLNTESSLGDLALDNLEDRPGTNDSDLWGLPQTPPLWEDP</sequence>
<dbReference type="EMBL" id="AMGX01000013">
    <property type="protein sequence ID" value="EXJ68613.1"/>
    <property type="molecule type" value="Genomic_DNA"/>
</dbReference>
<dbReference type="InterPro" id="IPR036770">
    <property type="entry name" value="Ankyrin_rpt-contain_sf"/>
</dbReference>
<keyword evidence="1" id="KW-0677">Repeat</keyword>
<accession>W9WL24</accession>
<dbReference type="PROSITE" id="PS50297">
    <property type="entry name" value="ANK_REP_REGION"/>
    <property type="match status" value="6"/>
</dbReference>
<dbReference type="InterPro" id="IPR002110">
    <property type="entry name" value="Ankyrin_rpt"/>
</dbReference>
<dbReference type="Pfam" id="PF00023">
    <property type="entry name" value="Ank"/>
    <property type="match status" value="1"/>
</dbReference>